<dbReference type="GeneTree" id="ENSGT00950000183145"/>
<evidence type="ECO:0000256" key="4">
    <source>
        <dbReference type="ARBA" id="ARBA00023180"/>
    </source>
</evidence>
<feature type="domain" description="SRCR" evidence="7">
    <location>
        <begin position="137"/>
        <end position="237"/>
    </location>
</feature>
<proteinExistence type="predicted"/>
<reference evidence="8" key="2">
    <citation type="submission" date="2025-08" db="UniProtKB">
        <authorList>
            <consortium name="Ensembl"/>
        </authorList>
    </citation>
    <scope>IDENTIFICATION</scope>
</reference>
<keyword evidence="3 5" id="KW-1015">Disulfide bond</keyword>
<keyword evidence="6" id="KW-1133">Transmembrane helix</keyword>
<feature type="disulfide bond" evidence="5">
    <location>
        <begin position="67"/>
        <end position="128"/>
    </location>
</feature>
<keyword evidence="6" id="KW-0472">Membrane</keyword>
<feature type="transmembrane region" description="Helical" evidence="6">
    <location>
        <begin position="348"/>
        <end position="370"/>
    </location>
</feature>
<feature type="domain" description="SRCR" evidence="7">
    <location>
        <begin position="29"/>
        <end position="129"/>
    </location>
</feature>
<keyword evidence="2" id="KW-0677">Repeat</keyword>
<feature type="disulfide bond" evidence="5">
    <location>
        <begin position="162"/>
        <end position="226"/>
    </location>
</feature>
<sequence>QLSLFNSGILAFNLTTILGFLFYKGAQQLRLVNGWNKCVGRVEVNYEGTWGTVCDDNFDKKNAHVVCRQLDCGEATTVYGWSYFGRGAGPILLDDVNCTGSELYLWDCPHATWLVNDCGHNEDISVVCSGNISLLPFRLVSGSSSCEGRVEVLSDGQWGTVCDDTWNLRAATVVCQQLGCGEAISALRGAPFGQGTGDIVLDNVDCDGNETSLGECNHQGLYNTNCNHSEDAGVICSANPFFLRLVNGENSCQGRVEVYHNGEWGTICDDEWDINDARIVCKEVGCGEVISAPTGAEFGQGSGSILLDALQCSGNESSLKDCPHKGWGVHDCKHKEDASVICSGTTNYFPYVLIFAAWLLDLHWQIQWYLGFRT</sequence>
<dbReference type="GO" id="GO:0016020">
    <property type="term" value="C:membrane"/>
    <property type="evidence" value="ECO:0007669"/>
    <property type="project" value="InterPro"/>
</dbReference>
<dbReference type="PROSITE" id="PS00420">
    <property type="entry name" value="SRCR_1"/>
    <property type="match status" value="2"/>
</dbReference>
<protein>
    <recommendedName>
        <fullName evidence="7">SRCR domain-containing protein</fullName>
    </recommendedName>
</protein>
<keyword evidence="1" id="KW-0732">Signal</keyword>
<feature type="disulfide bond" evidence="5">
    <location>
        <begin position="312"/>
        <end position="322"/>
    </location>
</feature>
<reference evidence="8" key="3">
    <citation type="submission" date="2025-09" db="UniProtKB">
        <authorList>
            <consortium name="Ensembl"/>
        </authorList>
    </citation>
    <scope>IDENTIFICATION</scope>
</reference>
<dbReference type="PROSITE" id="PS50287">
    <property type="entry name" value="SRCR_2"/>
    <property type="match status" value="3"/>
</dbReference>
<dbReference type="PANTHER" id="PTHR48071">
    <property type="entry name" value="SRCR DOMAIN-CONTAINING PROTEIN"/>
    <property type="match status" value="1"/>
</dbReference>
<evidence type="ECO:0000313" key="9">
    <source>
        <dbReference type="Proteomes" id="UP000472272"/>
    </source>
</evidence>
<keyword evidence="4" id="KW-0325">Glycoprotein</keyword>
<evidence type="ECO:0000256" key="6">
    <source>
        <dbReference type="SAM" id="Phobius"/>
    </source>
</evidence>
<feature type="domain" description="SRCR" evidence="7">
    <location>
        <begin position="243"/>
        <end position="343"/>
    </location>
</feature>
<evidence type="ECO:0000256" key="1">
    <source>
        <dbReference type="ARBA" id="ARBA00022729"/>
    </source>
</evidence>
<dbReference type="AlphaFoldDB" id="A0A670IBF6"/>
<feature type="disulfide bond" evidence="5">
    <location>
        <begin position="206"/>
        <end position="216"/>
    </location>
</feature>
<evidence type="ECO:0000259" key="7">
    <source>
        <dbReference type="PROSITE" id="PS50287"/>
    </source>
</evidence>
<dbReference type="SMART" id="SM00202">
    <property type="entry name" value="SR"/>
    <property type="match status" value="3"/>
</dbReference>
<dbReference type="FunFam" id="3.10.250.10:FF:000006">
    <property type="entry name" value="neurotrypsin isoform X2"/>
    <property type="match status" value="2"/>
</dbReference>
<dbReference type="Pfam" id="PF00530">
    <property type="entry name" value="SRCR"/>
    <property type="match status" value="3"/>
</dbReference>
<evidence type="ECO:0000313" key="8">
    <source>
        <dbReference type="Ensembl" id="ENSPMRP00000009235.1"/>
    </source>
</evidence>
<feature type="disulfide bond" evidence="5">
    <location>
        <begin position="281"/>
        <end position="342"/>
    </location>
</feature>
<dbReference type="OMA" id="GWNSSCS"/>
<keyword evidence="6" id="KW-0812">Transmembrane</keyword>
<organism evidence="8 9">
    <name type="scientific">Podarcis muralis</name>
    <name type="common">Wall lizard</name>
    <name type="synonym">Lacerta muralis</name>
    <dbReference type="NCBI Taxonomy" id="64176"/>
    <lineage>
        <taxon>Eukaryota</taxon>
        <taxon>Metazoa</taxon>
        <taxon>Chordata</taxon>
        <taxon>Craniata</taxon>
        <taxon>Vertebrata</taxon>
        <taxon>Euteleostomi</taxon>
        <taxon>Lepidosauria</taxon>
        <taxon>Squamata</taxon>
        <taxon>Bifurcata</taxon>
        <taxon>Unidentata</taxon>
        <taxon>Episquamata</taxon>
        <taxon>Laterata</taxon>
        <taxon>Lacertibaenia</taxon>
        <taxon>Lacertidae</taxon>
        <taxon>Podarcis</taxon>
    </lineage>
</organism>
<accession>A0A670IBF6</accession>
<feature type="disulfide bond" evidence="5">
    <location>
        <begin position="54"/>
        <end position="118"/>
    </location>
</feature>
<keyword evidence="9" id="KW-1185">Reference proteome</keyword>
<reference evidence="8 9" key="1">
    <citation type="journal article" date="2019" name="Proc. Natl. Acad. Sci. U.S.A.">
        <title>Regulatory changes in pterin and carotenoid genes underlie balanced color polymorphisms in the wall lizard.</title>
        <authorList>
            <person name="Andrade P."/>
            <person name="Pinho C."/>
            <person name="Perez I de Lanuza G."/>
            <person name="Afonso S."/>
            <person name="Brejcha J."/>
            <person name="Rubin C.J."/>
            <person name="Wallerman O."/>
            <person name="Pereira P."/>
            <person name="Sabatino S.J."/>
            <person name="Bellati A."/>
            <person name="Pellitteri-Rosa D."/>
            <person name="Bosakova Z."/>
            <person name="Bunikis I."/>
            <person name="Carretero M.A."/>
            <person name="Feiner N."/>
            <person name="Marsik P."/>
            <person name="Pauperio F."/>
            <person name="Salvi D."/>
            <person name="Soler L."/>
            <person name="While G.M."/>
            <person name="Uller T."/>
            <person name="Font E."/>
            <person name="Andersson L."/>
            <person name="Carneiro M."/>
        </authorList>
    </citation>
    <scope>NUCLEOTIDE SEQUENCE</scope>
</reference>
<dbReference type="InterPro" id="IPR036772">
    <property type="entry name" value="SRCR-like_dom_sf"/>
</dbReference>
<dbReference type="PANTHER" id="PTHR48071:SF27">
    <property type="entry name" value="SCAVENGER RECEPTOR CYSTEINE-RICH TYPE 1 PROTEIN M130-LIKE"/>
    <property type="match status" value="1"/>
</dbReference>
<dbReference type="Gene3D" id="3.10.250.10">
    <property type="entry name" value="SRCR-like domain"/>
    <property type="match status" value="3"/>
</dbReference>
<dbReference type="Ensembl" id="ENSPMRT00000009859.1">
    <property type="protein sequence ID" value="ENSPMRP00000009235.1"/>
    <property type="gene ID" value="ENSPMRG00000006207.1"/>
</dbReference>
<dbReference type="FunFam" id="3.10.250.10:FF:000003">
    <property type="entry name" value="Deleted in malignant brain tumors 1"/>
    <property type="match status" value="1"/>
</dbReference>
<evidence type="ECO:0000256" key="5">
    <source>
        <dbReference type="PROSITE-ProRule" id="PRU00196"/>
    </source>
</evidence>
<evidence type="ECO:0000256" key="3">
    <source>
        <dbReference type="ARBA" id="ARBA00023157"/>
    </source>
</evidence>
<dbReference type="SUPFAM" id="SSF56487">
    <property type="entry name" value="SRCR-like"/>
    <property type="match status" value="3"/>
</dbReference>
<feature type="disulfide bond" evidence="5">
    <location>
        <begin position="98"/>
        <end position="108"/>
    </location>
</feature>
<feature type="disulfide bond" evidence="5">
    <location>
        <begin position="175"/>
        <end position="236"/>
    </location>
</feature>
<evidence type="ECO:0000256" key="2">
    <source>
        <dbReference type="ARBA" id="ARBA00022737"/>
    </source>
</evidence>
<dbReference type="PRINTS" id="PR00258">
    <property type="entry name" value="SPERACTRCPTR"/>
</dbReference>
<name>A0A670IBF6_PODMU</name>
<dbReference type="Proteomes" id="UP000472272">
    <property type="component" value="Chromosome 5"/>
</dbReference>
<feature type="disulfide bond" evidence="5">
    <location>
        <begin position="268"/>
        <end position="332"/>
    </location>
</feature>
<dbReference type="InterPro" id="IPR001190">
    <property type="entry name" value="SRCR"/>
</dbReference>